<comment type="subcellular location">
    <subcellularLocation>
        <location evidence="1">Cell membrane</location>
    </subcellularLocation>
</comment>
<dbReference type="InterPro" id="IPR001173">
    <property type="entry name" value="Glyco_trans_2-like"/>
</dbReference>
<proteinExistence type="predicted"/>
<comment type="caution">
    <text evidence="9">The sequence shown here is derived from an EMBL/GenBank/DDBJ whole genome shotgun (WGS) entry which is preliminary data.</text>
</comment>
<name>A0A6L8LQM8_9RHOB</name>
<feature type="domain" description="Galactosyltransferase C-terminal" evidence="8">
    <location>
        <begin position="145"/>
        <end position="192"/>
    </location>
</feature>
<dbReference type="RefSeq" id="WP_160973170.1">
    <property type="nucleotide sequence ID" value="NZ_WWEN01000003.1"/>
</dbReference>
<feature type="domain" description="Glycosyltransferase 2-like" evidence="7">
    <location>
        <begin position="13"/>
        <end position="120"/>
    </location>
</feature>
<dbReference type="Pfam" id="PF02709">
    <property type="entry name" value="Glyco_transf_7C"/>
    <property type="match status" value="1"/>
</dbReference>
<reference evidence="9 10" key="1">
    <citation type="submission" date="2020-01" db="EMBL/GenBank/DDBJ databases">
        <authorList>
            <person name="Chen S."/>
        </authorList>
    </citation>
    <scope>NUCLEOTIDE SEQUENCE [LARGE SCALE GENOMIC DNA]</scope>
    <source>
        <strain evidence="9 10">GS-10</strain>
    </source>
</reference>
<evidence type="ECO:0000256" key="6">
    <source>
        <dbReference type="SAM" id="Phobius"/>
    </source>
</evidence>
<keyword evidence="3" id="KW-0328">Glycosyltransferase</keyword>
<keyword evidence="5 6" id="KW-0472">Membrane</keyword>
<dbReference type="AlphaFoldDB" id="A0A6L8LQM8"/>
<evidence type="ECO:0000256" key="1">
    <source>
        <dbReference type="ARBA" id="ARBA00004236"/>
    </source>
</evidence>
<keyword evidence="6" id="KW-1133">Transmembrane helix</keyword>
<dbReference type="PANTHER" id="PTHR43646:SF2">
    <property type="entry name" value="GLYCOSYLTRANSFERASE 2-LIKE DOMAIN-CONTAINING PROTEIN"/>
    <property type="match status" value="1"/>
</dbReference>
<dbReference type="SUPFAM" id="SSF53448">
    <property type="entry name" value="Nucleotide-diphospho-sugar transferases"/>
    <property type="match status" value="1"/>
</dbReference>
<evidence type="ECO:0000256" key="4">
    <source>
        <dbReference type="ARBA" id="ARBA00022679"/>
    </source>
</evidence>
<dbReference type="EMBL" id="WWEN01000003">
    <property type="protein sequence ID" value="MYM55479.1"/>
    <property type="molecule type" value="Genomic_DNA"/>
</dbReference>
<dbReference type="InterPro" id="IPR027791">
    <property type="entry name" value="Galactosyl_T_C"/>
</dbReference>
<accession>A0A6L8LQM8</accession>
<evidence type="ECO:0000256" key="2">
    <source>
        <dbReference type="ARBA" id="ARBA00022475"/>
    </source>
</evidence>
<dbReference type="CDD" id="cd00761">
    <property type="entry name" value="Glyco_tranf_GTA_type"/>
    <property type="match status" value="1"/>
</dbReference>
<dbReference type="GO" id="GO:0016757">
    <property type="term" value="F:glycosyltransferase activity"/>
    <property type="evidence" value="ECO:0007669"/>
    <property type="project" value="UniProtKB-KW"/>
</dbReference>
<dbReference type="Gene3D" id="3.90.550.10">
    <property type="entry name" value="Spore Coat Polysaccharide Biosynthesis Protein SpsA, Chain A"/>
    <property type="match status" value="1"/>
</dbReference>
<evidence type="ECO:0000313" key="9">
    <source>
        <dbReference type="EMBL" id="MYM55479.1"/>
    </source>
</evidence>
<evidence type="ECO:0000256" key="3">
    <source>
        <dbReference type="ARBA" id="ARBA00022676"/>
    </source>
</evidence>
<dbReference type="PANTHER" id="PTHR43646">
    <property type="entry name" value="GLYCOSYLTRANSFERASE"/>
    <property type="match status" value="1"/>
</dbReference>
<dbReference type="Proteomes" id="UP000479043">
    <property type="component" value="Unassembled WGS sequence"/>
</dbReference>
<sequence>MTGTVAAVAIGRNEGERLIRCLTTLCEQLDRVVYVDSGSTDGSVQAARELGVEVVELDTSIPFTAARARNAGFEALKKSGLPDFVQFVDGDCGVEPGWIAAALAEFGNQEGLGIVTGWRSEIHPEASIYNALTDFEWHRPAGDIAACGGDMMVRSDAFDALGGFNPSVIAAEDDEFCTRMRKAGHRIFRLPLPMTRHDAAMTRFSQWWQRAVRSGHGFAQVGDLHPDYFVTERRRVIVFGAILPAIALVALIACLPVLLIAVLALYALSYFRTVQGLRREGLGLNMALRQSVFLSLSKFPNMIGMIRYRLRKLRGSAMSIIEYK</sequence>
<evidence type="ECO:0000313" key="10">
    <source>
        <dbReference type="Proteomes" id="UP000479043"/>
    </source>
</evidence>
<feature type="transmembrane region" description="Helical" evidence="6">
    <location>
        <begin position="236"/>
        <end position="267"/>
    </location>
</feature>
<organism evidence="9 10">
    <name type="scientific">Thalassovita mangrovi</name>
    <dbReference type="NCBI Taxonomy" id="2692236"/>
    <lineage>
        <taxon>Bacteria</taxon>
        <taxon>Pseudomonadati</taxon>
        <taxon>Pseudomonadota</taxon>
        <taxon>Alphaproteobacteria</taxon>
        <taxon>Rhodobacterales</taxon>
        <taxon>Roseobacteraceae</taxon>
        <taxon>Thalassovita</taxon>
    </lineage>
</organism>
<dbReference type="GO" id="GO:0005886">
    <property type="term" value="C:plasma membrane"/>
    <property type="evidence" value="ECO:0007669"/>
    <property type="project" value="UniProtKB-SubCell"/>
</dbReference>
<keyword evidence="10" id="KW-1185">Reference proteome</keyword>
<keyword evidence="4 9" id="KW-0808">Transferase</keyword>
<protein>
    <submittedName>
        <fullName evidence="9">Glycosyltransferase</fullName>
    </submittedName>
</protein>
<dbReference type="InterPro" id="IPR029044">
    <property type="entry name" value="Nucleotide-diphossugar_trans"/>
</dbReference>
<dbReference type="Pfam" id="PF00535">
    <property type="entry name" value="Glycos_transf_2"/>
    <property type="match status" value="1"/>
</dbReference>
<keyword evidence="6" id="KW-0812">Transmembrane</keyword>
<evidence type="ECO:0000256" key="5">
    <source>
        <dbReference type="ARBA" id="ARBA00023136"/>
    </source>
</evidence>
<keyword evidence="2" id="KW-1003">Cell membrane</keyword>
<evidence type="ECO:0000259" key="8">
    <source>
        <dbReference type="Pfam" id="PF02709"/>
    </source>
</evidence>
<gene>
    <name evidence="9" type="ORF">GR167_09185</name>
</gene>
<evidence type="ECO:0000259" key="7">
    <source>
        <dbReference type="Pfam" id="PF00535"/>
    </source>
</evidence>